<dbReference type="SUPFAM" id="SSF103473">
    <property type="entry name" value="MFS general substrate transporter"/>
    <property type="match status" value="1"/>
</dbReference>
<feature type="transmembrane region" description="Helical" evidence="5">
    <location>
        <begin position="389"/>
        <end position="408"/>
    </location>
</feature>
<feature type="transmembrane region" description="Helical" evidence="5">
    <location>
        <begin position="483"/>
        <end position="504"/>
    </location>
</feature>
<gene>
    <name evidence="6" type="ORF">BEMITA_LOCUS13664</name>
</gene>
<dbReference type="Proteomes" id="UP001152759">
    <property type="component" value="Chromosome 9"/>
</dbReference>
<dbReference type="EMBL" id="OU963870">
    <property type="protein sequence ID" value="CAH0395483.1"/>
    <property type="molecule type" value="Genomic_DNA"/>
</dbReference>
<sequence length="513" mass="56874">MEHHSTPSSFLMFERGRDKAVDSSIMELEWKSSKLTAGEDLMGENDDSSSISSLSSKELLINQDFHASPLRFFVILFYCLLSFSQVVINNTWGPIADSVLFAFPEWKPNVITLLANWNSLTVLVFIFPAVWFLNKKGLRFSFMVASGLSCAGAALRCLPVPSHIFVWLLHVCAVLNAVAGILLGPSIVMLSSLWFPPNERTTATGIGTAFSLLGIAGSYSLGPLIVHTEPPNPELNNLLKSFPQENVAETGCIDYLRSAIRREIKQYMFICFGFEALLLIGTLLFFPEKPFNPCSRASCISLVCKYSFKDSFRSIIRNRSIWALCISAGLSTGMTVPWVSLLTITLSHREIPQTAAARLGLWTIVSASALGLSVSRFSDMFQGYLKHTILAFLLTSALTFAGILWLFLTWDPAYQDKLMLLILLGVSTSWSTQALFYELGSEMAYPVPGGVIAGFMTWLSSLCTAIVYIFLYLCPNIDDSWLTLGAVMYNIAAFFVLLSVKVNYNRSAVDKKR</sequence>
<dbReference type="PANTHER" id="PTHR10924">
    <property type="entry name" value="MAJOR FACILITATOR SUPERFAMILY PROTEIN-RELATED"/>
    <property type="match status" value="1"/>
</dbReference>
<dbReference type="AlphaFoldDB" id="A0A9P0F7N7"/>
<feature type="transmembrane region" description="Helical" evidence="5">
    <location>
        <begin position="267"/>
        <end position="286"/>
    </location>
</feature>
<evidence type="ECO:0000256" key="5">
    <source>
        <dbReference type="SAM" id="Phobius"/>
    </source>
</evidence>
<feature type="transmembrane region" description="Helical" evidence="5">
    <location>
        <begin position="70"/>
        <end position="88"/>
    </location>
</feature>
<evidence type="ECO:0000256" key="2">
    <source>
        <dbReference type="ARBA" id="ARBA00022692"/>
    </source>
</evidence>
<dbReference type="Pfam" id="PF07690">
    <property type="entry name" value="MFS_1"/>
    <property type="match status" value="1"/>
</dbReference>
<feature type="transmembrane region" description="Helical" evidence="5">
    <location>
        <begin position="359"/>
        <end position="377"/>
    </location>
</feature>
<dbReference type="InterPro" id="IPR036259">
    <property type="entry name" value="MFS_trans_sf"/>
</dbReference>
<evidence type="ECO:0000256" key="1">
    <source>
        <dbReference type="ARBA" id="ARBA00004141"/>
    </source>
</evidence>
<feature type="transmembrane region" description="Helical" evidence="5">
    <location>
        <begin position="164"/>
        <end position="190"/>
    </location>
</feature>
<keyword evidence="7" id="KW-1185">Reference proteome</keyword>
<evidence type="ECO:0000256" key="3">
    <source>
        <dbReference type="ARBA" id="ARBA00022989"/>
    </source>
</evidence>
<dbReference type="GO" id="GO:0022857">
    <property type="term" value="F:transmembrane transporter activity"/>
    <property type="evidence" value="ECO:0007669"/>
    <property type="project" value="InterPro"/>
</dbReference>
<name>A0A9P0F7N7_BEMTA</name>
<reference evidence="6" key="1">
    <citation type="submission" date="2021-12" db="EMBL/GenBank/DDBJ databases">
        <authorList>
            <person name="King R."/>
        </authorList>
    </citation>
    <scope>NUCLEOTIDE SEQUENCE</scope>
</reference>
<proteinExistence type="predicted"/>
<dbReference type="Gene3D" id="1.20.1250.20">
    <property type="entry name" value="MFS general substrate transporter like domains"/>
    <property type="match status" value="1"/>
</dbReference>
<dbReference type="InterPro" id="IPR049680">
    <property type="entry name" value="FLVCR1-2_SLC49-like"/>
</dbReference>
<keyword evidence="4 5" id="KW-0472">Membrane</keyword>
<dbReference type="InterPro" id="IPR011701">
    <property type="entry name" value="MFS"/>
</dbReference>
<feature type="transmembrane region" description="Helical" evidence="5">
    <location>
        <begin position="321"/>
        <end position="339"/>
    </location>
</feature>
<comment type="subcellular location">
    <subcellularLocation>
        <location evidence="1">Membrane</location>
        <topology evidence="1">Multi-pass membrane protein</topology>
    </subcellularLocation>
</comment>
<protein>
    <submittedName>
        <fullName evidence="6">Uncharacterized protein</fullName>
    </submittedName>
</protein>
<evidence type="ECO:0000256" key="4">
    <source>
        <dbReference type="ARBA" id="ARBA00023136"/>
    </source>
</evidence>
<feature type="transmembrane region" description="Helical" evidence="5">
    <location>
        <begin position="451"/>
        <end position="471"/>
    </location>
</feature>
<keyword evidence="3 5" id="KW-1133">Transmembrane helix</keyword>
<accession>A0A9P0F7N7</accession>
<keyword evidence="2 5" id="KW-0812">Transmembrane</keyword>
<dbReference type="GO" id="GO:0016020">
    <property type="term" value="C:membrane"/>
    <property type="evidence" value="ECO:0007669"/>
    <property type="project" value="UniProtKB-SubCell"/>
</dbReference>
<feature type="transmembrane region" description="Helical" evidence="5">
    <location>
        <begin position="108"/>
        <end position="133"/>
    </location>
</feature>
<evidence type="ECO:0000313" key="7">
    <source>
        <dbReference type="Proteomes" id="UP001152759"/>
    </source>
</evidence>
<dbReference type="PANTHER" id="PTHR10924:SF27">
    <property type="entry name" value="SOLUTE CARRIER FAMILY 49 MEMBER 4"/>
    <property type="match status" value="1"/>
</dbReference>
<feature type="transmembrane region" description="Helical" evidence="5">
    <location>
        <begin position="420"/>
        <end position="439"/>
    </location>
</feature>
<organism evidence="6 7">
    <name type="scientific">Bemisia tabaci</name>
    <name type="common">Sweetpotato whitefly</name>
    <name type="synonym">Aleurodes tabaci</name>
    <dbReference type="NCBI Taxonomy" id="7038"/>
    <lineage>
        <taxon>Eukaryota</taxon>
        <taxon>Metazoa</taxon>
        <taxon>Ecdysozoa</taxon>
        <taxon>Arthropoda</taxon>
        <taxon>Hexapoda</taxon>
        <taxon>Insecta</taxon>
        <taxon>Pterygota</taxon>
        <taxon>Neoptera</taxon>
        <taxon>Paraneoptera</taxon>
        <taxon>Hemiptera</taxon>
        <taxon>Sternorrhyncha</taxon>
        <taxon>Aleyrodoidea</taxon>
        <taxon>Aleyrodidae</taxon>
        <taxon>Aleyrodinae</taxon>
        <taxon>Bemisia</taxon>
    </lineage>
</organism>
<feature type="transmembrane region" description="Helical" evidence="5">
    <location>
        <begin position="202"/>
        <end position="226"/>
    </location>
</feature>
<evidence type="ECO:0000313" key="6">
    <source>
        <dbReference type="EMBL" id="CAH0395483.1"/>
    </source>
</evidence>